<dbReference type="InterPro" id="IPR004045">
    <property type="entry name" value="Glutathione_S-Trfase_N"/>
</dbReference>
<sequence length="467" mass="52888">MPEYKLTYFNTRALCEPIRCCLHYAGVEFEDKRISHADWPEIKPTTPHGLLPLFEVDGKMLTQSGSILRFVARLSGLTGKDSWEEAKADETFQYFVDGVSITSAGGYIYDKAGVVKSPDPEAAYKVFVPVANRNLQYYTKMLEEAGNGFILPSGLTYADFAVYTHALTVRNVDPELAKNYPKVYEFVERIEKLPQLQNYLADWSVADAGLTGNFFWKSTDFAVDDPAAGRSVGDAFSFAYWMLEIVEKLLALCDYFGHNVLSMPGKLPIRTALVDMPEYKLTYFDCRAYAEPIRLCLHYGGIEFEDYKFTAEQWPAIKPTTPHGVVPVFEVDGKILTQSGAILRYVARLTGLVGKDSWEEAKADETYHYFVDSTHVTSAGGYIYDKAGILKSADIKAFYDVFVKVATKNLDNYTKMLEEARNGHSLTLRNVDPELAKKFPKVYEFVQRIEKLPQLQKYLKERPDTLN</sequence>
<evidence type="ECO:0000313" key="6">
    <source>
        <dbReference type="EMBL" id="CAD5218022.1"/>
    </source>
</evidence>
<dbReference type="InterPro" id="IPR050213">
    <property type="entry name" value="GST_superfamily"/>
</dbReference>
<protein>
    <recommendedName>
        <fullName evidence="1">glutathione transferase</fullName>
        <ecNumber evidence="1">2.5.1.18</ecNumber>
    </recommendedName>
</protein>
<dbReference type="Proteomes" id="UP000582659">
    <property type="component" value="Unassembled WGS sequence"/>
</dbReference>
<dbReference type="CDD" id="cd03039">
    <property type="entry name" value="GST_N_Sigma_like"/>
    <property type="match status" value="2"/>
</dbReference>
<dbReference type="PROSITE" id="PS50405">
    <property type="entry name" value="GST_CTER"/>
    <property type="match status" value="1"/>
</dbReference>
<dbReference type="SFLD" id="SFLDG01205">
    <property type="entry name" value="AMPS.1"/>
    <property type="match status" value="2"/>
</dbReference>
<dbReference type="Gene3D" id="1.20.1050.130">
    <property type="match status" value="1"/>
</dbReference>
<gene>
    <name evidence="6" type="ORF">BXYJ_LOCUS5415</name>
</gene>
<dbReference type="Gene3D" id="1.20.1050.10">
    <property type="match status" value="1"/>
</dbReference>
<dbReference type="AlphaFoldDB" id="A0A7I8WZP5"/>
<evidence type="ECO:0000259" key="5">
    <source>
        <dbReference type="PROSITE" id="PS50405"/>
    </source>
</evidence>
<dbReference type="PROSITE" id="PS50404">
    <property type="entry name" value="GST_NTER"/>
    <property type="match status" value="2"/>
</dbReference>
<dbReference type="EMBL" id="CAJFDI010000002">
    <property type="protein sequence ID" value="CAD5218022.1"/>
    <property type="molecule type" value="Genomic_DNA"/>
</dbReference>
<dbReference type="InterPro" id="IPR040079">
    <property type="entry name" value="Glutathione_S-Trfase"/>
</dbReference>
<dbReference type="FunFam" id="3.40.30.10:FF:000035">
    <property type="entry name" value="hematopoietic prostaglandin D synthase"/>
    <property type="match status" value="2"/>
</dbReference>
<dbReference type="PANTHER" id="PTHR11571">
    <property type="entry name" value="GLUTATHIONE S-TRANSFERASE"/>
    <property type="match status" value="1"/>
</dbReference>
<dbReference type="OrthoDB" id="414243at2759"/>
<dbReference type="SFLD" id="SFLDS00019">
    <property type="entry name" value="Glutathione_Transferase_(cytos"/>
    <property type="match status" value="2"/>
</dbReference>
<dbReference type="InterPro" id="IPR036249">
    <property type="entry name" value="Thioredoxin-like_sf"/>
</dbReference>
<comment type="catalytic activity">
    <reaction evidence="3">
        <text>RX + glutathione = an S-substituted glutathione + a halide anion + H(+)</text>
        <dbReference type="Rhea" id="RHEA:16437"/>
        <dbReference type="ChEBI" id="CHEBI:15378"/>
        <dbReference type="ChEBI" id="CHEBI:16042"/>
        <dbReference type="ChEBI" id="CHEBI:17792"/>
        <dbReference type="ChEBI" id="CHEBI:57925"/>
        <dbReference type="ChEBI" id="CHEBI:90779"/>
        <dbReference type="EC" id="2.5.1.18"/>
    </reaction>
</comment>
<dbReference type="GO" id="GO:0004364">
    <property type="term" value="F:glutathione transferase activity"/>
    <property type="evidence" value="ECO:0007669"/>
    <property type="project" value="UniProtKB-EC"/>
</dbReference>
<dbReference type="InterPro" id="IPR004046">
    <property type="entry name" value="GST_C"/>
</dbReference>
<dbReference type="EC" id="2.5.1.18" evidence="1"/>
<dbReference type="GO" id="GO:0004602">
    <property type="term" value="F:glutathione peroxidase activity"/>
    <property type="evidence" value="ECO:0007669"/>
    <property type="project" value="UniProtKB-ARBA"/>
</dbReference>
<comment type="caution">
    <text evidence="6">The sequence shown here is derived from an EMBL/GenBank/DDBJ whole genome shotgun (WGS) entry which is preliminary data.</text>
</comment>
<proteinExistence type="predicted"/>
<feature type="domain" description="GST N-terminal" evidence="4">
    <location>
        <begin position="2"/>
        <end position="79"/>
    </location>
</feature>
<keyword evidence="2" id="KW-0808">Transferase</keyword>
<dbReference type="InterPro" id="IPR010987">
    <property type="entry name" value="Glutathione-S-Trfase_C-like"/>
</dbReference>
<dbReference type="InterPro" id="IPR036282">
    <property type="entry name" value="Glutathione-S-Trfase_C_sf"/>
</dbReference>
<dbReference type="PANTHER" id="PTHR11571:SF260">
    <property type="entry name" value="GLUTATHIONE S-TRANSFERASE"/>
    <property type="match status" value="1"/>
</dbReference>
<dbReference type="SUPFAM" id="SSF52833">
    <property type="entry name" value="Thioredoxin-like"/>
    <property type="match status" value="2"/>
</dbReference>
<organism evidence="6 7">
    <name type="scientific">Bursaphelenchus xylophilus</name>
    <name type="common">Pinewood nematode worm</name>
    <name type="synonym">Aphelenchoides xylophilus</name>
    <dbReference type="NCBI Taxonomy" id="6326"/>
    <lineage>
        <taxon>Eukaryota</taxon>
        <taxon>Metazoa</taxon>
        <taxon>Ecdysozoa</taxon>
        <taxon>Nematoda</taxon>
        <taxon>Chromadorea</taxon>
        <taxon>Rhabditida</taxon>
        <taxon>Tylenchina</taxon>
        <taxon>Tylenchomorpha</taxon>
        <taxon>Aphelenchoidea</taxon>
        <taxon>Aphelenchoididae</taxon>
        <taxon>Bursaphelenchus</taxon>
    </lineage>
</organism>
<dbReference type="SUPFAM" id="SSF47616">
    <property type="entry name" value="GST C-terminal domain-like"/>
    <property type="match status" value="2"/>
</dbReference>
<keyword evidence="7" id="KW-1185">Reference proteome</keyword>
<dbReference type="SMR" id="A0A7I8WZP5"/>
<dbReference type="Gene3D" id="3.40.30.10">
    <property type="entry name" value="Glutaredoxin"/>
    <property type="match status" value="1"/>
</dbReference>
<name>A0A7I8WZP5_BURXY</name>
<dbReference type="GO" id="GO:0006749">
    <property type="term" value="P:glutathione metabolic process"/>
    <property type="evidence" value="ECO:0007669"/>
    <property type="project" value="TreeGrafter"/>
</dbReference>
<dbReference type="SFLD" id="SFLDG00363">
    <property type="entry name" value="AMPS_(cytGST):_Alpha-__Mu-__Pi"/>
    <property type="match status" value="2"/>
</dbReference>
<reference evidence="6" key="1">
    <citation type="submission" date="2020-09" db="EMBL/GenBank/DDBJ databases">
        <authorList>
            <person name="Kikuchi T."/>
        </authorList>
    </citation>
    <scope>NUCLEOTIDE SEQUENCE</scope>
    <source>
        <strain evidence="6">Ka4C1</strain>
    </source>
</reference>
<evidence type="ECO:0000256" key="2">
    <source>
        <dbReference type="ARBA" id="ARBA00022679"/>
    </source>
</evidence>
<accession>A0A7I8WZP5</accession>
<evidence type="ECO:0000256" key="1">
    <source>
        <dbReference type="ARBA" id="ARBA00012452"/>
    </source>
</evidence>
<evidence type="ECO:0000259" key="4">
    <source>
        <dbReference type="PROSITE" id="PS50404"/>
    </source>
</evidence>
<feature type="domain" description="GST C-terminal" evidence="5">
    <location>
        <begin position="81"/>
        <end position="221"/>
    </location>
</feature>
<dbReference type="CDD" id="cd03192">
    <property type="entry name" value="GST_C_Sigma_like"/>
    <property type="match status" value="1"/>
</dbReference>
<evidence type="ECO:0000256" key="3">
    <source>
        <dbReference type="ARBA" id="ARBA00047960"/>
    </source>
</evidence>
<dbReference type="Proteomes" id="UP000659654">
    <property type="component" value="Unassembled WGS sequence"/>
</dbReference>
<feature type="domain" description="GST N-terminal" evidence="4">
    <location>
        <begin position="277"/>
        <end position="354"/>
    </location>
</feature>
<dbReference type="EMBL" id="CAJFCV020000002">
    <property type="protein sequence ID" value="CAG9102444.1"/>
    <property type="molecule type" value="Genomic_DNA"/>
</dbReference>
<evidence type="ECO:0000313" key="7">
    <source>
        <dbReference type="Proteomes" id="UP000659654"/>
    </source>
</evidence>
<dbReference type="Pfam" id="PF02798">
    <property type="entry name" value="GST_N"/>
    <property type="match status" value="2"/>
</dbReference>
<dbReference type="Pfam" id="PF14497">
    <property type="entry name" value="GST_C_3"/>
    <property type="match status" value="1"/>
</dbReference>